<accession>A0A5B8XUS6</accession>
<dbReference type="OrthoDB" id="9816684at2"/>
<dbReference type="AlphaFoldDB" id="A0A5B8XUS6"/>
<gene>
    <name evidence="1" type="ORF">FRD01_18285</name>
</gene>
<protein>
    <submittedName>
        <fullName evidence="1">Uncharacterized protein</fullName>
    </submittedName>
</protein>
<dbReference type="KEGG" id="bbae:FRD01_18285"/>
<dbReference type="RefSeq" id="WP_146962273.1">
    <property type="nucleotide sequence ID" value="NZ_CP042467.1"/>
</dbReference>
<evidence type="ECO:0000313" key="2">
    <source>
        <dbReference type="Proteomes" id="UP000321595"/>
    </source>
</evidence>
<dbReference type="EMBL" id="CP042467">
    <property type="protein sequence ID" value="QED29154.1"/>
    <property type="molecule type" value="Genomic_DNA"/>
</dbReference>
<evidence type="ECO:0000313" key="1">
    <source>
        <dbReference type="EMBL" id="QED29154.1"/>
    </source>
</evidence>
<reference evidence="1 2" key="1">
    <citation type="submission" date="2019-08" db="EMBL/GenBank/DDBJ databases">
        <authorList>
            <person name="Liang Q."/>
        </authorList>
    </citation>
    <scope>NUCLEOTIDE SEQUENCE [LARGE SCALE GENOMIC DNA]</scope>
    <source>
        <strain evidence="1 2">V1718</strain>
    </source>
</reference>
<name>A0A5B8XUS6_9DELT</name>
<dbReference type="Proteomes" id="UP000321595">
    <property type="component" value="Chromosome"/>
</dbReference>
<proteinExistence type="predicted"/>
<keyword evidence="2" id="KW-1185">Reference proteome</keyword>
<dbReference type="PROSITE" id="PS51257">
    <property type="entry name" value="PROKAR_LIPOPROTEIN"/>
    <property type="match status" value="1"/>
</dbReference>
<sequence>MRSFWVVLVGLLASGCWSVVTPQASKADKLLAQGKLQEADEAYAMAAQAELAQDEWDYIFEQRCKARTEILQDAMKTLRSTQPSTEEVEKWQEYSRRCPSYVEFYAELTDMMIAAAERQFATDVDPKVAQGDLYGALKAAEPLTRLIPEGGARAKMLEDLRDRYAADLAQKSGALETTYPTTKSVLDWMGSWSSLYDGQIDRGPTERFMSVAQANSAAAAIEGDCAAIAIAPLKEVGSSTGYEIVGLKVSDCTKTVSVREGIEEYIEYIPKVVTRQVEREVVVPVSVPSTTNYVKCYSSGNCYTTSSYTTYSTRYETQRYTETITETIQEPHQRQRPALFAAARRKARVDFEVRSPDGAQFVSFEVNVSNESSPFPMTTDRALVQGFDTDSVVNEAMLAEVEAKIREEAHGAAYALRQETIARLWEAQVSTNPKQATEYALMLWISGDDTAEVISYLDAALPMPISRFPIAEDHRVPRYTWAPSEIKDNYFVFDASNRYWEGVVSTGYPIFSAGIMGAYRSPETFVGQPERGSAQADFFTRLRWTFSSDDHHKGFGLMLGYDTTFSIGTRLGEDYQRLQELPIYVDEENYKELGTTFGMDLAVASMVGYRSRFFGIFAGVRPTYTSFKIGHFFSEGGTIPLTGRLEIRVRERYPVIAEAWWGDLNGSTSLGEFGQAGAFLDWPIGPIGWLRLGATQHVLPAEFFGLFETDDIYVPSAKTLTGSVGFTLNL</sequence>
<organism evidence="1 2">
    <name type="scientific">Microvenator marinus</name>
    <dbReference type="NCBI Taxonomy" id="2600177"/>
    <lineage>
        <taxon>Bacteria</taxon>
        <taxon>Deltaproteobacteria</taxon>
        <taxon>Bradymonadales</taxon>
        <taxon>Microvenatoraceae</taxon>
        <taxon>Microvenator</taxon>
    </lineage>
</organism>